<feature type="transmembrane region" description="Helical" evidence="1">
    <location>
        <begin position="105"/>
        <end position="124"/>
    </location>
</feature>
<feature type="transmembrane region" description="Helical" evidence="1">
    <location>
        <begin position="136"/>
        <end position="159"/>
    </location>
</feature>
<name>A0A9W6ZNL1_9STRA</name>
<evidence type="ECO:0008006" key="4">
    <source>
        <dbReference type="Google" id="ProtNLM"/>
    </source>
</evidence>
<evidence type="ECO:0000313" key="2">
    <source>
        <dbReference type="EMBL" id="GMH55271.1"/>
    </source>
</evidence>
<gene>
    <name evidence="2" type="ORF">TrLO_g5112</name>
</gene>
<evidence type="ECO:0000313" key="3">
    <source>
        <dbReference type="Proteomes" id="UP001165122"/>
    </source>
</evidence>
<keyword evidence="3" id="KW-1185">Reference proteome</keyword>
<dbReference type="AlphaFoldDB" id="A0A9W6ZNL1"/>
<keyword evidence="1" id="KW-0472">Membrane</keyword>
<feature type="transmembrane region" description="Helical" evidence="1">
    <location>
        <begin position="40"/>
        <end position="63"/>
    </location>
</feature>
<proteinExistence type="predicted"/>
<feature type="transmembrane region" description="Helical" evidence="1">
    <location>
        <begin position="75"/>
        <end position="93"/>
    </location>
</feature>
<protein>
    <recommendedName>
        <fullName evidence="4">FAR-17a/AIG1-like protein</fullName>
    </recommendedName>
</protein>
<organism evidence="2 3">
    <name type="scientific">Triparma laevis f. longispina</name>
    <dbReference type="NCBI Taxonomy" id="1714387"/>
    <lineage>
        <taxon>Eukaryota</taxon>
        <taxon>Sar</taxon>
        <taxon>Stramenopiles</taxon>
        <taxon>Ochrophyta</taxon>
        <taxon>Bolidophyceae</taxon>
        <taxon>Parmales</taxon>
        <taxon>Triparmaceae</taxon>
        <taxon>Triparma</taxon>
    </lineage>
</organism>
<sequence>MRMSLLSFIAKQHRQLRFAAQLFVVLISFFTRYYPTYHGQSSWCFLAYLTHWSNSTLLILNVLQLSPKFRRNTNTTQFTISLSVFILLAWLLLVVPFNPRTLRHVVSWIEHLLPFILQSSLLLFSPPKPPQRHYVVVGVAYLLAYLIWTIIFDMLGLNLHKRNYIYAVLSWRYAPLKSTAFSMIALGLYVLVYFGVQELTKRTIRIKTERDFELVRCRDSKDYNVEHNPAVIRLESSSSSSLEDDLNHFQII</sequence>
<feature type="transmembrane region" description="Helical" evidence="1">
    <location>
        <begin position="16"/>
        <end position="34"/>
    </location>
</feature>
<feature type="transmembrane region" description="Helical" evidence="1">
    <location>
        <begin position="179"/>
        <end position="196"/>
    </location>
</feature>
<dbReference type="OrthoDB" id="188889at2759"/>
<accession>A0A9W6ZNL1</accession>
<keyword evidence="1" id="KW-1133">Transmembrane helix</keyword>
<reference evidence="3" key="1">
    <citation type="journal article" date="2023" name="Commun. Biol.">
        <title>Genome analysis of Parmales, the sister group of diatoms, reveals the evolutionary specialization of diatoms from phago-mixotrophs to photoautotrophs.</title>
        <authorList>
            <person name="Ban H."/>
            <person name="Sato S."/>
            <person name="Yoshikawa S."/>
            <person name="Yamada K."/>
            <person name="Nakamura Y."/>
            <person name="Ichinomiya M."/>
            <person name="Sato N."/>
            <person name="Blanc-Mathieu R."/>
            <person name="Endo H."/>
            <person name="Kuwata A."/>
            <person name="Ogata H."/>
        </authorList>
    </citation>
    <scope>NUCLEOTIDE SEQUENCE [LARGE SCALE GENOMIC DNA]</scope>
    <source>
        <strain evidence="3">NIES 3700</strain>
    </source>
</reference>
<dbReference type="EMBL" id="BRXW01000443">
    <property type="protein sequence ID" value="GMH55271.1"/>
    <property type="molecule type" value="Genomic_DNA"/>
</dbReference>
<dbReference type="Proteomes" id="UP001165122">
    <property type="component" value="Unassembled WGS sequence"/>
</dbReference>
<comment type="caution">
    <text evidence="2">The sequence shown here is derived from an EMBL/GenBank/DDBJ whole genome shotgun (WGS) entry which is preliminary data.</text>
</comment>
<evidence type="ECO:0000256" key="1">
    <source>
        <dbReference type="SAM" id="Phobius"/>
    </source>
</evidence>
<keyword evidence="1" id="KW-0812">Transmembrane</keyword>